<keyword evidence="2" id="KW-1185">Reference proteome</keyword>
<protein>
    <recommendedName>
        <fullName evidence="3">DUF4375 domain-containing protein</fullName>
    </recommendedName>
</protein>
<gene>
    <name evidence="1" type="ORF">MMG00_11990</name>
</gene>
<name>A0ABY3X1Y8_9GAMM</name>
<dbReference type="RefSeq" id="WP_242148648.1">
    <property type="nucleotide sequence ID" value="NZ_CP093379.1"/>
</dbReference>
<organism evidence="1 2">
    <name type="scientific">Ignatzschineria rhizosphaerae</name>
    <dbReference type="NCBI Taxonomy" id="2923279"/>
    <lineage>
        <taxon>Bacteria</taxon>
        <taxon>Pseudomonadati</taxon>
        <taxon>Pseudomonadota</taxon>
        <taxon>Gammaproteobacteria</taxon>
        <taxon>Cardiobacteriales</taxon>
        <taxon>Ignatzschineriaceae</taxon>
        <taxon>Ignatzschineria</taxon>
    </lineage>
</organism>
<sequence length="202" mass="24067">MNKIPTPEIFLKDIENHTMTINNDNGVYRSLSFSNKGSFNLAFQIITWDGYLAISGDMGSYVFRRRQDMFKFFRNEELGINPGYWGEKVEAECRRDKVYEFDEEGTAEYLQEYLDNMIENGYSEEEYEKAKEDLEDNGLLEPQSEYDFITSAERSDYLGDNWELRVEAMQKKHSYRFIWCCYAIVWAIQQYDKHQSELLEDK</sequence>
<evidence type="ECO:0000313" key="1">
    <source>
        <dbReference type="EMBL" id="UNM95905.1"/>
    </source>
</evidence>
<reference evidence="1 2" key="1">
    <citation type="submission" date="2022-03" db="EMBL/GenBank/DDBJ databases">
        <title>Ignatzschineria rhizosphaerae HR5S32.</title>
        <authorList>
            <person name="Sun J.Q."/>
            <person name="Feng J.Y."/>
        </authorList>
    </citation>
    <scope>NUCLEOTIDE SEQUENCE [LARGE SCALE GENOMIC DNA]</scope>
    <source>
        <strain evidence="1 2">HR5S32</strain>
    </source>
</reference>
<evidence type="ECO:0000313" key="2">
    <source>
        <dbReference type="Proteomes" id="UP000829542"/>
    </source>
</evidence>
<accession>A0ABY3X1Y8</accession>
<evidence type="ECO:0008006" key="3">
    <source>
        <dbReference type="Google" id="ProtNLM"/>
    </source>
</evidence>
<proteinExistence type="predicted"/>
<dbReference type="EMBL" id="CP093379">
    <property type="protein sequence ID" value="UNM95905.1"/>
    <property type="molecule type" value="Genomic_DNA"/>
</dbReference>
<dbReference type="Proteomes" id="UP000829542">
    <property type="component" value="Chromosome"/>
</dbReference>